<organism evidence="2 3">
    <name type="scientific">Stylosanthes scabra</name>
    <dbReference type="NCBI Taxonomy" id="79078"/>
    <lineage>
        <taxon>Eukaryota</taxon>
        <taxon>Viridiplantae</taxon>
        <taxon>Streptophyta</taxon>
        <taxon>Embryophyta</taxon>
        <taxon>Tracheophyta</taxon>
        <taxon>Spermatophyta</taxon>
        <taxon>Magnoliopsida</taxon>
        <taxon>eudicotyledons</taxon>
        <taxon>Gunneridae</taxon>
        <taxon>Pentapetalae</taxon>
        <taxon>rosids</taxon>
        <taxon>fabids</taxon>
        <taxon>Fabales</taxon>
        <taxon>Fabaceae</taxon>
        <taxon>Papilionoideae</taxon>
        <taxon>50 kb inversion clade</taxon>
        <taxon>dalbergioids sensu lato</taxon>
        <taxon>Dalbergieae</taxon>
        <taxon>Pterocarpus clade</taxon>
        <taxon>Stylosanthes</taxon>
    </lineage>
</organism>
<proteinExistence type="predicted"/>
<protein>
    <submittedName>
        <fullName evidence="2">Uncharacterized protein</fullName>
    </submittedName>
</protein>
<dbReference type="Proteomes" id="UP001341840">
    <property type="component" value="Unassembled WGS sequence"/>
</dbReference>
<evidence type="ECO:0000313" key="2">
    <source>
        <dbReference type="EMBL" id="MED6186516.1"/>
    </source>
</evidence>
<accession>A0ABU6WM84</accession>
<reference evidence="2 3" key="1">
    <citation type="journal article" date="2023" name="Plants (Basel)">
        <title>Bridging the Gap: Combining Genomics and Transcriptomics Approaches to Understand Stylosanthes scabra, an Orphan Legume from the Brazilian Caatinga.</title>
        <authorList>
            <person name="Ferreira-Neto J.R.C."/>
            <person name="da Silva M.D."/>
            <person name="Binneck E."/>
            <person name="de Melo N.F."/>
            <person name="da Silva R.H."/>
            <person name="de Melo A.L.T.M."/>
            <person name="Pandolfi V."/>
            <person name="Bustamante F.O."/>
            <person name="Brasileiro-Vidal A.C."/>
            <person name="Benko-Iseppon A.M."/>
        </authorList>
    </citation>
    <scope>NUCLEOTIDE SEQUENCE [LARGE SCALE GENOMIC DNA]</scope>
    <source>
        <tissue evidence="2">Leaves</tissue>
    </source>
</reference>
<sequence length="134" mass="15327">MMFSSSPLKLSWSPPTQGTVTVNTDASYMDSYDYMGFGYVERFLGKVVVLEPFHAQIFYKLSYLLPSRRDFREEPSEETQDEKTPHPTQNLKVSKKGSLYCSMPSSSGDLGCLSSCEFADEYWRSQAPRLRRVP</sequence>
<keyword evidence="3" id="KW-1185">Reference proteome</keyword>
<dbReference type="EMBL" id="JASCZI010181946">
    <property type="protein sequence ID" value="MED6186516.1"/>
    <property type="molecule type" value="Genomic_DNA"/>
</dbReference>
<evidence type="ECO:0000256" key="1">
    <source>
        <dbReference type="SAM" id="MobiDB-lite"/>
    </source>
</evidence>
<feature type="region of interest" description="Disordered" evidence="1">
    <location>
        <begin position="71"/>
        <end position="92"/>
    </location>
</feature>
<comment type="caution">
    <text evidence="2">The sequence shown here is derived from an EMBL/GenBank/DDBJ whole genome shotgun (WGS) entry which is preliminary data.</text>
</comment>
<gene>
    <name evidence="2" type="ORF">PIB30_067413</name>
</gene>
<name>A0ABU6WM84_9FABA</name>
<evidence type="ECO:0000313" key="3">
    <source>
        <dbReference type="Proteomes" id="UP001341840"/>
    </source>
</evidence>